<dbReference type="NCBIfam" id="TIGR02537">
    <property type="entry name" value="arch_flag_Nterm"/>
    <property type="match status" value="1"/>
</dbReference>
<keyword evidence="2" id="KW-0812">Transmembrane</keyword>
<evidence type="ECO:0000313" key="5">
    <source>
        <dbReference type="Proteomes" id="UP001430377"/>
    </source>
</evidence>
<sequence>MYPPSSSSADSDNRGASPIIGNILLIGVVVILGTVMTVVAFGYVDSLRAPAPQTAFAGEFSNQGRLTISHTDGETVPAQDILVRVSDSTGDTTLGTWKTLYGTPTDVSAGNSITLSGFNGDETVYLVWKPLSQDRSQILSRFQTRNIPSPLSSATVSDSTGQFASQRSPPFGSTAWQSLARIGGAIGN</sequence>
<keyword evidence="2" id="KW-0472">Membrane</keyword>
<dbReference type="AlphaFoldDB" id="A0AAW4PXY8"/>
<evidence type="ECO:0000256" key="2">
    <source>
        <dbReference type="SAM" id="Phobius"/>
    </source>
</evidence>
<feature type="compositionally biased region" description="Polar residues" evidence="1">
    <location>
        <begin position="150"/>
        <end position="168"/>
    </location>
</feature>
<dbReference type="EMBL" id="RKLR01000013">
    <property type="protein sequence ID" value="MBX0325430.1"/>
    <property type="molecule type" value="Genomic_DNA"/>
</dbReference>
<accession>A0AAW4PXY8</accession>
<keyword evidence="2" id="KW-1133">Transmembrane helix</keyword>
<dbReference type="Proteomes" id="UP001430377">
    <property type="component" value="Unassembled WGS sequence"/>
</dbReference>
<gene>
    <name evidence="4" type="ORF">EGH21_20595</name>
</gene>
<evidence type="ECO:0000259" key="3">
    <source>
        <dbReference type="Pfam" id="PF07790"/>
    </source>
</evidence>
<comment type="caution">
    <text evidence="4">The sequence shown here is derived from an EMBL/GenBank/DDBJ whole genome shotgun (WGS) entry which is preliminary data.</text>
</comment>
<evidence type="ECO:0000256" key="1">
    <source>
        <dbReference type="SAM" id="MobiDB-lite"/>
    </source>
</evidence>
<dbReference type="InterPro" id="IPR013373">
    <property type="entry name" value="Flagellin/pilin_N_arc"/>
</dbReference>
<organism evidence="4 5">
    <name type="scientific">Haloarcula rubra</name>
    <dbReference type="NCBI Taxonomy" id="2487747"/>
    <lineage>
        <taxon>Archaea</taxon>
        <taxon>Methanobacteriati</taxon>
        <taxon>Methanobacteriota</taxon>
        <taxon>Stenosarchaea group</taxon>
        <taxon>Halobacteria</taxon>
        <taxon>Halobacteriales</taxon>
        <taxon>Haloarculaceae</taxon>
        <taxon>Haloarcula</taxon>
    </lineage>
</organism>
<keyword evidence="5" id="KW-1185">Reference proteome</keyword>
<proteinExistence type="predicted"/>
<reference evidence="4 5" key="1">
    <citation type="submission" date="2021-06" db="EMBL/GenBank/DDBJ databases">
        <title>Halomicroarcula sp. a new haloarchaeum isolated from saline soil.</title>
        <authorList>
            <person name="Duran-Viseras A."/>
            <person name="Sanchez-Porro C."/>
            <person name="Ventosa A."/>
        </authorList>
    </citation>
    <scope>NUCLEOTIDE SEQUENCE [LARGE SCALE GENOMIC DNA]</scope>
    <source>
        <strain evidence="4 5">F13</strain>
    </source>
</reference>
<evidence type="ECO:0000313" key="4">
    <source>
        <dbReference type="EMBL" id="MBX0325430.1"/>
    </source>
</evidence>
<dbReference type="InterPro" id="IPR012859">
    <property type="entry name" value="Pilin_N_archaeal"/>
</dbReference>
<dbReference type="Pfam" id="PF07790">
    <property type="entry name" value="Pilin_N"/>
    <property type="match status" value="1"/>
</dbReference>
<feature type="transmembrane region" description="Helical" evidence="2">
    <location>
        <begin position="20"/>
        <end position="44"/>
    </location>
</feature>
<protein>
    <submittedName>
        <fullName evidence="4">Type IV pilin N-terminal domain-containing protein</fullName>
    </submittedName>
</protein>
<name>A0AAW4PXY8_9EURY</name>
<feature type="region of interest" description="Disordered" evidence="1">
    <location>
        <begin position="150"/>
        <end position="171"/>
    </location>
</feature>
<feature type="domain" description="Archaeal Type IV pilin N-terminal" evidence="3">
    <location>
        <begin position="15"/>
        <end position="87"/>
    </location>
</feature>
<dbReference type="RefSeq" id="WP_220620294.1">
    <property type="nucleotide sequence ID" value="NZ_RKLR01000013.1"/>
</dbReference>